<dbReference type="Proteomes" id="UP000587608">
    <property type="component" value="Unassembled WGS sequence"/>
</dbReference>
<evidence type="ECO:0000313" key="3">
    <source>
        <dbReference type="Proteomes" id="UP000587608"/>
    </source>
</evidence>
<proteinExistence type="predicted"/>
<sequence length="65" mass="6856">MADARLTDAELSQATTAARLHVSLRALRRAFAGLRGSAAAAGGGRGARHGADPPRVTEPYRERRS</sequence>
<name>A0A7W2DPC2_9ACTN</name>
<dbReference type="EMBL" id="JACERG010000003">
    <property type="protein sequence ID" value="MBA5220499.1"/>
    <property type="molecule type" value="Genomic_DNA"/>
</dbReference>
<gene>
    <name evidence="2" type="ORF">H1X69_03575</name>
</gene>
<comment type="caution">
    <text evidence="2">The sequence shown here is derived from an EMBL/GenBank/DDBJ whole genome shotgun (WGS) entry which is preliminary data.</text>
</comment>
<evidence type="ECO:0000256" key="1">
    <source>
        <dbReference type="SAM" id="MobiDB-lite"/>
    </source>
</evidence>
<organism evidence="2 3">
    <name type="scientific">Streptomyces griseoaurantiacus</name>
    <dbReference type="NCBI Taxonomy" id="68213"/>
    <lineage>
        <taxon>Bacteria</taxon>
        <taxon>Bacillati</taxon>
        <taxon>Actinomycetota</taxon>
        <taxon>Actinomycetes</taxon>
        <taxon>Kitasatosporales</taxon>
        <taxon>Streptomycetaceae</taxon>
        <taxon>Streptomyces</taxon>
        <taxon>Streptomyces aurantiacus group</taxon>
    </lineage>
</organism>
<reference evidence="2 3" key="1">
    <citation type="submission" date="2020-07" db="EMBL/GenBank/DDBJ databases">
        <title>Differential regulation of undecylprodigiosin biosynthesis in the yeast-scavenging Streptomyces strain MBK6.</title>
        <authorList>
            <person name="Baral B."/>
            <person name="Siitonen V."/>
            <person name="Laughlin M."/>
            <person name="Yamada K."/>
            <person name="Ilomaeki M."/>
            <person name="Metsae-Ketelae M."/>
            <person name="Niemi J."/>
        </authorList>
    </citation>
    <scope>NUCLEOTIDE SEQUENCE [LARGE SCALE GENOMIC DNA]</scope>
    <source>
        <strain evidence="2 3">MBK6</strain>
    </source>
</reference>
<dbReference type="RefSeq" id="WP_191851880.1">
    <property type="nucleotide sequence ID" value="NZ_CP108323.1"/>
</dbReference>
<evidence type="ECO:0000313" key="2">
    <source>
        <dbReference type="EMBL" id="MBA5220499.1"/>
    </source>
</evidence>
<feature type="region of interest" description="Disordered" evidence="1">
    <location>
        <begin position="38"/>
        <end position="65"/>
    </location>
</feature>
<accession>A0A7W2DPC2</accession>
<dbReference type="AlphaFoldDB" id="A0A7W2DPC2"/>
<protein>
    <submittedName>
        <fullName evidence="2">Uncharacterized protein</fullName>
    </submittedName>
</protein>